<organism evidence="19 20">
    <name type="scientific">Nadsonia fulvescens var. elongata DSM 6958</name>
    <dbReference type="NCBI Taxonomy" id="857566"/>
    <lineage>
        <taxon>Eukaryota</taxon>
        <taxon>Fungi</taxon>
        <taxon>Dikarya</taxon>
        <taxon>Ascomycota</taxon>
        <taxon>Saccharomycotina</taxon>
        <taxon>Dipodascomycetes</taxon>
        <taxon>Dipodascales</taxon>
        <taxon>Dipodascales incertae sedis</taxon>
        <taxon>Nadsonia</taxon>
    </lineage>
</organism>
<evidence type="ECO:0000256" key="14">
    <source>
        <dbReference type="ARBA" id="ARBA00046008"/>
    </source>
</evidence>
<dbReference type="InterPro" id="IPR012776">
    <property type="entry name" value="Trimethyllysine_dOase"/>
</dbReference>
<comment type="pathway">
    <text evidence="3">Amine and polyamine biosynthesis; carnitine biosynthesis.</text>
</comment>
<reference evidence="19 20" key="1">
    <citation type="journal article" date="2016" name="Proc. Natl. Acad. Sci. U.S.A.">
        <title>Comparative genomics of biotechnologically important yeasts.</title>
        <authorList>
            <person name="Riley R."/>
            <person name="Haridas S."/>
            <person name="Wolfe K.H."/>
            <person name="Lopes M.R."/>
            <person name="Hittinger C.T."/>
            <person name="Goeker M."/>
            <person name="Salamov A.A."/>
            <person name="Wisecaver J.H."/>
            <person name="Long T.M."/>
            <person name="Calvey C.H."/>
            <person name="Aerts A.L."/>
            <person name="Barry K.W."/>
            <person name="Choi C."/>
            <person name="Clum A."/>
            <person name="Coughlan A.Y."/>
            <person name="Deshpande S."/>
            <person name="Douglass A.P."/>
            <person name="Hanson S.J."/>
            <person name="Klenk H.-P."/>
            <person name="LaButti K.M."/>
            <person name="Lapidus A."/>
            <person name="Lindquist E.A."/>
            <person name="Lipzen A.M."/>
            <person name="Meier-Kolthoff J.P."/>
            <person name="Ohm R.A."/>
            <person name="Otillar R.P."/>
            <person name="Pangilinan J.L."/>
            <person name="Peng Y."/>
            <person name="Rokas A."/>
            <person name="Rosa C.A."/>
            <person name="Scheuner C."/>
            <person name="Sibirny A.A."/>
            <person name="Slot J.C."/>
            <person name="Stielow J.B."/>
            <person name="Sun H."/>
            <person name="Kurtzman C.P."/>
            <person name="Blackwell M."/>
            <person name="Grigoriev I.V."/>
            <person name="Jeffries T.W."/>
        </authorList>
    </citation>
    <scope>NUCLEOTIDE SEQUENCE [LARGE SCALE GENOMIC DNA]</scope>
    <source>
        <strain evidence="19 20">DSM 6958</strain>
    </source>
</reference>
<dbReference type="EMBL" id="KV454409">
    <property type="protein sequence ID" value="ODQ65581.1"/>
    <property type="molecule type" value="Genomic_DNA"/>
</dbReference>
<evidence type="ECO:0000256" key="13">
    <source>
        <dbReference type="ARBA" id="ARBA00032283"/>
    </source>
</evidence>
<dbReference type="GO" id="GO:0005739">
    <property type="term" value="C:mitochondrion"/>
    <property type="evidence" value="ECO:0007669"/>
    <property type="project" value="TreeGrafter"/>
</dbReference>
<keyword evidence="6" id="KW-0479">Metal-binding</keyword>
<dbReference type="Pfam" id="PF06155">
    <property type="entry name" value="GBBH-like_N"/>
    <property type="match status" value="1"/>
</dbReference>
<keyword evidence="10" id="KW-0408">Iron</keyword>
<dbReference type="Proteomes" id="UP000095009">
    <property type="component" value="Unassembled WGS sequence"/>
</dbReference>
<evidence type="ECO:0000256" key="16">
    <source>
        <dbReference type="ARBA" id="ARBA00071191"/>
    </source>
</evidence>
<evidence type="ECO:0000256" key="15">
    <source>
        <dbReference type="ARBA" id="ARBA00049334"/>
    </source>
</evidence>
<dbReference type="InterPro" id="IPR003819">
    <property type="entry name" value="TauD/TfdA-like"/>
</dbReference>
<accession>A0A1E3PJJ0</accession>
<dbReference type="FunFam" id="3.30.2020.30:FF:000002">
    <property type="entry name" value="Putative gamma-butyrobetaine dioxygenase"/>
    <property type="match status" value="1"/>
</dbReference>
<keyword evidence="8" id="KW-0223">Dioxygenase</keyword>
<dbReference type="InterPro" id="IPR038492">
    <property type="entry name" value="GBBH-like_N_sf"/>
</dbReference>
<evidence type="ECO:0000313" key="20">
    <source>
        <dbReference type="Proteomes" id="UP000095009"/>
    </source>
</evidence>
<evidence type="ECO:0000256" key="8">
    <source>
        <dbReference type="ARBA" id="ARBA00022964"/>
    </source>
</evidence>
<keyword evidence="9" id="KW-0560">Oxidoreductase</keyword>
<comment type="catalytic activity">
    <reaction evidence="15">
        <text>N(6),N(6),N(6)-trimethyl-L-lysine + 2-oxoglutarate + O2 = (3S)-3-hydroxy-N(6),N(6),N(6)-trimethyl-L-lysine + succinate + CO2</text>
        <dbReference type="Rhea" id="RHEA:14181"/>
        <dbReference type="ChEBI" id="CHEBI:15379"/>
        <dbReference type="ChEBI" id="CHEBI:16526"/>
        <dbReference type="ChEBI" id="CHEBI:16810"/>
        <dbReference type="ChEBI" id="CHEBI:30031"/>
        <dbReference type="ChEBI" id="CHEBI:58100"/>
        <dbReference type="ChEBI" id="CHEBI:141499"/>
        <dbReference type="EC" id="1.14.11.8"/>
    </reaction>
</comment>
<dbReference type="NCBIfam" id="TIGR02410">
    <property type="entry name" value="carnitine_TMLD"/>
    <property type="match status" value="1"/>
</dbReference>
<name>A0A1E3PJJ0_9ASCO</name>
<gene>
    <name evidence="19" type="ORF">NADFUDRAFT_50866</name>
</gene>
<dbReference type="PANTHER" id="PTHR10696">
    <property type="entry name" value="GAMMA-BUTYROBETAINE HYDROXYLASE-RELATED"/>
    <property type="match status" value="1"/>
</dbReference>
<evidence type="ECO:0000259" key="17">
    <source>
        <dbReference type="Pfam" id="PF02668"/>
    </source>
</evidence>
<dbReference type="InterPro" id="IPR050411">
    <property type="entry name" value="AlphaKG_dependent_hydroxylases"/>
</dbReference>
<dbReference type="Gene3D" id="3.30.2020.30">
    <property type="match status" value="1"/>
</dbReference>
<dbReference type="PANTHER" id="PTHR10696:SF51">
    <property type="entry name" value="TRIMETHYLLYSINE DIOXYGENASE, MITOCHONDRIAL"/>
    <property type="match status" value="1"/>
</dbReference>
<comment type="function">
    <text evidence="14">Converts trimethyllysine (TML) into hydroxytrimethyllysine (HTML).</text>
</comment>
<dbReference type="UniPathway" id="UPA00118"/>
<evidence type="ECO:0000313" key="19">
    <source>
        <dbReference type="EMBL" id="ODQ65581.1"/>
    </source>
</evidence>
<evidence type="ECO:0000256" key="2">
    <source>
        <dbReference type="ARBA" id="ARBA00001961"/>
    </source>
</evidence>
<evidence type="ECO:0000256" key="7">
    <source>
        <dbReference type="ARBA" id="ARBA00022873"/>
    </source>
</evidence>
<evidence type="ECO:0000256" key="1">
    <source>
        <dbReference type="ARBA" id="ARBA00001954"/>
    </source>
</evidence>
<comment type="cofactor">
    <cofactor evidence="1">
        <name>Fe(2+)</name>
        <dbReference type="ChEBI" id="CHEBI:29033"/>
    </cofactor>
</comment>
<evidence type="ECO:0000256" key="6">
    <source>
        <dbReference type="ARBA" id="ARBA00022723"/>
    </source>
</evidence>
<dbReference type="Pfam" id="PF02668">
    <property type="entry name" value="TauD"/>
    <property type="match status" value="1"/>
</dbReference>
<keyword evidence="20" id="KW-1185">Reference proteome</keyword>
<dbReference type="InterPro" id="IPR042098">
    <property type="entry name" value="TauD-like_sf"/>
</dbReference>
<keyword evidence="7" id="KW-0124">Carnitine biosynthesis</keyword>
<evidence type="ECO:0000256" key="11">
    <source>
        <dbReference type="ARBA" id="ARBA00030363"/>
    </source>
</evidence>
<dbReference type="SUPFAM" id="SSF51197">
    <property type="entry name" value="Clavaminate synthase-like"/>
    <property type="match status" value="1"/>
</dbReference>
<protein>
    <recommendedName>
        <fullName evidence="16">Trimethyllysine dioxygenase</fullName>
        <ecNumber evidence="5">1.14.11.8</ecNumber>
    </recommendedName>
    <alternativeName>
        <fullName evidence="12">Epsilon-trimethyllysine 2-oxoglutarate dioxygenase</fullName>
    </alternativeName>
    <alternativeName>
        <fullName evidence="11">TML hydroxylase</fullName>
    </alternativeName>
    <alternativeName>
        <fullName evidence="13">TML-alpha-ketoglutarate dioxygenase</fullName>
    </alternativeName>
</protein>
<dbReference type="FunFam" id="3.60.130.10:FF:000001">
    <property type="entry name" value="Trimethyllysine dioxygenase, mitochondrial"/>
    <property type="match status" value="1"/>
</dbReference>
<dbReference type="EC" id="1.14.11.8" evidence="5"/>
<dbReference type="AlphaFoldDB" id="A0A1E3PJJ0"/>
<dbReference type="GO" id="GO:0050353">
    <property type="term" value="F:trimethyllysine dioxygenase activity"/>
    <property type="evidence" value="ECO:0007669"/>
    <property type="project" value="UniProtKB-EC"/>
</dbReference>
<evidence type="ECO:0000256" key="4">
    <source>
        <dbReference type="ARBA" id="ARBA00008654"/>
    </source>
</evidence>
<comment type="cofactor">
    <cofactor evidence="2">
        <name>L-ascorbate</name>
        <dbReference type="ChEBI" id="CHEBI:38290"/>
    </cofactor>
</comment>
<dbReference type="GO" id="GO:0005506">
    <property type="term" value="F:iron ion binding"/>
    <property type="evidence" value="ECO:0007669"/>
    <property type="project" value="InterPro"/>
</dbReference>
<sequence length="420" mass="47466">MIQTRFDKNKVYITWPDGVTSAYDNIWLRDTCQCPEDYHPLTKQRLLNTFAIPRDIQAKNVTFNDQSVLIVWPDDHESQFTVSWLRQHSYAPQLDQVKPAKTVGVQMHWDVAKLKSNLPEITFDEIMTADGSVGSSVASWTRLIHQYGCCFIDGVPFGSTDSPEDNAVGESATQALVERLAYIRPTHYGGFWAFTADLAKNDTAYTNLDLGSHTDGTYWSDPPGLQLFHLLHHSHGKNASSENINAQSELGGETRLVDGFYAAGLLRQESPQAYNVLSRVGIPAHSAGEDGVCIVPSYPRPVFEHHPVSGELVQVRWNNDDRSVMDNWGQITDANKGEVGVVEFYDAIRAWYEILTRPEVEYIVKLVPGRALIFDNWRVLHGRKAFTGSRRMCGAYINRDDYFSRYRLTNFGRDAVLNDL</sequence>
<proteinExistence type="inferred from homology"/>
<evidence type="ECO:0000259" key="18">
    <source>
        <dbReference type="Pfam" id="PF06155"/>
    </source>
</evidence>
<dbReference type="Gene3D" id="3.60.130.10">
    <property type="entry name" value="Clavaminate synthase-like"/>
    <property type="match status" value="1"/>
</dbReference>
<feature type="domain" description="Gamma-butyrobetaine hydroxylase-like N-terminal" evidence="18">
    <location>
        <begin position="4"/>
        <end position="86"/>
    </location>
</feature>
<dbReference type="InterPro" id="IPR010376">
    <property type="entry name" value="GBBH-like_N"/>
</dbReference>
<dbReference type="OrthoDB" id="408743at2759"/>
<comment type="similarity">
    <text evidence="4">Belongs to the gamma-BBH/TMLD family.</text>
</comment>
<evidence type="ECO:0000256" key="9">
    <source>
        <dbReference type="ARBA" id="ARBA00023002"/>
    </source>
</evidence>
<dbReference type="GO" id="GO:0045329">
    <property type="term" value="P:carnitine biosynthetic process"/>
    <property type="evidence" value="ECO:0007669"/>
    <property type="project" value="UniProtKB-UniPathway"/>
</dbReference>
<dbReference type="STRING" id="857566.A0A1E3PJJ0"/>
<dbReference type="CDD" id="cd00250">
    <property type="entry name" value="CAS_like"/>
    <property type="match status" value="1"/>
</dbReference>
<evidence type="ECO:0000256" key="5">
    <source>
        <dbReference type="ARBA" id="ARBA00012267"/>
    </source>
</evidence>
<evidence type="ECO:0000256" key="3">
    <source>
        <dbReference type="ARBA" id="ARBA00005022"/>
    </source>
</evidence>
<evidence type="ECO:0000256" key="12">
    <source>
        <dbReference type="ARBA" id="ARBA00031778"/>
    </source>
</evidence>
<feature type="domain" description="TauD/TfdA-like" evidence="17">
    <location>
        <begin position="140"/>
        <end position="396"/>
    </location>
</feature>
<evidence type="ECO:0000256" key="10">
    <source>
        <dbReference type="ARBA" id="ARBA00023004"/>
    </source>
</evidence>